<gene>
    <name evidence="5" type="ORF">BEMITA_LOCUS8405</name>
</gene>
<dbReference type="Gene3D" id="3.50.50.60">
    <property type="entry name" value="FAD/NAD(P)-binding domain"/>
    <property type="match status" value="1"/>
</dbReference>
<evidence type="ECO:0000259" key="4">
    <source>
        <dbReference type="Pfam" id="PF01266"/>
    </source>
</evidence>
<dbReference type="Pfam" id="PF01266">
    <property type="entry name" value="DAO"/>
    <property type="match status" value="1"/>
</dbReference>
<organism evidence="5 6">
    <name type="scientific">Bemisia tabaci</name>
    <name type="common">Sweetpotato whitefly</name>
    <name type="synonym">Aleurodes tabaci</name>
    <dbReference type="NCBI Taxonomy" id="7038"/>
    <lineage>
        <taxon>Eukaryota</taxon>
        <taxon>Metazoa</taxon>
        <taxon>Ecdysozoa</taxon>
        <taxon>Arthropoda</taxon>
        <taxon>Hexapoda</taxon>
        <taxon>Insecta</taxon>
        <taxon>Pterygota</taxon>
        <taxon>Neoptera</taxon>
        <taxon>Paraneoptera</taxon>
        <taxon>Hemiptera</taxon>
        <taxon>Sternorrhyncha</taxon>
        <taxon>Aleyrodoidea</taxon>
        <taxon>Aleyrodidae</taxon>
        <taxon>Aleyrodinae</taxon>
        <taxon>Bemisia</taxon>
    </lineage>
</organism>
<dbReference type="AlphaFoldDB" id="A0A9P0ADS9"/>
<evidence type="ECO:0000256" key="1">
    <source>
        <dbReference type="ARBA" id="ARBA00023002"/>
    </source>
</evidence>
<comment type="function">
    <text evidence="3">Required for the assembly of the mitochondrial membrane respiratory chain NADH dehydrogenase (Complex I). Involved in mid-late stages of complex I assembly.</text>
</comment>
<evidence type="ECO:0000313" key="5">
    <source>
        <dbReference type="EMBL" id="CAH0389591.1"/>
    </source>
</evidence>
<dbReference type="KEGG" id="btab:109031712"/>
<reference evidence="5" key="1">
    <citation type="submission" date="2021-12" db="EMBL/GenBank/DDBJ databases">
        <authorList>
            <person name="King R."/>
        </authorList>
    </citation>
    <scope>NUCLEOTIDE SEQUENCE</scope>
</reference>
<evidence type="ECO:0000256" key="2">
    <source>
        <dbReference type="ARBA" id="ARBA00039785"/>
    </source>
</evidence>
<dbReference type="PANTHER" id="PTHR13847:SF287">
    <property type="entry name" value="FAD-DEPENDENT OXIDOREDUCTASE DOMAIN-CONTAINING PROTEIN 1"/>
    <property type="match status" value="1"/>
</dbReference>
<protein>
    <recommendedName>
        <fullName evidence="2">FAD-dependent oxidoreductase domain-containing protein 1</fullName>
    </recommendedName>
</protein>
<proteinExistence type="predicted"/>
<dbReference type="Gene3D" id="3.30.9.10">
    <property type="entry name" value="D-Amino Acid Oxidase, subunit A, domain 2"/>
    <property type="match status" value="1"/>
</dbReference>
<evidence type="ECO:0000313" key="6">
    <source>
        <dbReference type="Proteomes" id="UP001152759"/>
    </source>
</evidence>
<dbReference type="GO" id="GO:0005739">
    <property type="term" value="C:mitochondrion"/>
    <property type="evidence" value="ECO:0007669"/>
    <property type="project" value="GOC"/>
</dbReference>
<name>A0A9P0ADS9_BEMTA</name>
<accession>A0A9P0ADS9</accession>
<dbReference type="EMBL" id="OU963865">
    <property type="protein sequence ID" value="CAH0389591.1"/>
    <property type="molecule type" value="Genomic_DNA"/>
</dbReference>
<dbReference type="Proteomes" id="UP001152759">
    <property type="component" value="Chromosome 4"/>
</dbReference>
<evidence type="ECO:0000256" key="3">
    <source>
        <dbReference type="ARBA" id="ARBA00046185"/>
    </source>
</evidence>
<dbReference type="InterPro" id="IPR006076">
    <property type="entry name" value="FAD-dep_OxRdtase"/>
</dbReference>
<keyword evidence="6" id="KW-1185">Reference proteome</keyword>
<dbReference type="GO" id="GO:0032981">
    <property type="term" value="P:mitochondrial respiratory chain complex I assembly"/>
    <property type="evidence" value="ECO:0007669"/>
    <property type="project" value="TreeGrafter"/>
</dbReference>
<sequence length="516" mass="58218">MAPLRFCRNINFLWASTESKIHRAFNRSITTSTVSSKKYEEAPPKNPAERSIFALKKGLQRLKKRLDDPNNEYPELTKAEKFRSFPTATDVLVIGAGAMGSSVAYWLKEEAGDALDVLVIDKDFSVMEDVSRLSEYAKASTVLSVGGVRQQFSLPENIKMSLFGAEFLQNIEHYLSIPNEFTPNIQFQPDGYLFLATEKSAHILEQNSKLQWELGAKNELLTPAKLKKKFPWINTEGICLGCHGLRNEGWFDPWTLLQAFKSKAMYYGAKFYEGEVIHFQFDEQVIAECHHTGERHPALEKAYIKIGPDEIKEVQFAICVICAGPESGRLAKLAGVGSGAGVRSIELPIVPRKRYVFTYRCPDGPSLNCPLTVDPSGVYFRREGFGNLYLAGLSPEPHEEPNPENLEVDYEWFDEKIWPQIAKRAPCFENIKLLNAWAGYYETNLFDENGFVGLAPSHSNLYIAAGFSGHGIQQSPAVGRAIMELIMYHKFIKIDLERLSPERILLNKPIYESNIV</sequence>
<dbReference type="SUPFAM" id="SSF51905">
    <property type="entry name" value="FAD/NAD(P)-binding domain"/>
    <property type="match status" value="1"/>
</dbReference>
<dbReference type="GO" id="GO:0016491">
    <property type="term" value="F:oxidoreductase activity"/>
    <property type="evidence" value="ECO:0007669"/>
    <property type="project" value="UniProtKB-KW"/>
</dbReference>
<feature type="domain" description="FAD dependent oxidoreductase" evidence="4">
    <location>
        <begin position="90"/>
        <end position="485"/>
    </location>
</feature>
<dbReference type="InterPro" id="IPR036188">
    <property type="entry name" value="FAD/NAD-bd_sf"/>
</dbReference>
<dbReference type="PANTHER" id="PTHR13847">
    <property type="entry name" value="SARCOSINE DEHYDROGENASE-RELATED"/>
    <property type="match status" value="1"/>
</dbReference>
<keyword evidence="1" id="KW-0560">Oxidoreductase</keyword>